<protein>
    <recommendedName>
        <fullName evidence="18">Nicotinamide nucleotide repair protein</fullName>
        <ecNumber evidence="7">4.2.1.136</ecNumber>
        <ecNumber evidence="6">5.1.99.6</ecNumber>
    </recommendedName>
</protein>
<dbReference type="InterPro" id="IPR004443">
    <property type="entry name" value="YjeF_N_dom"/>
</dbReference>
<evidence type="ECO:0000256" key="1">
    <source>
        <dbReference type="ARBA" id="ARBA00000013"/>
    </source>
</evidence>
<dbReference type="GO" id="GO:0052855">
    <property type="term" value="F:ADP-dependent NAD(P)H-hydrate dehydratase activity"/>
    <property type="evidence" value="ECO:0007669"/>
    <property type="project" value="UniProtKB-EC"/>
</dbReference>
<reference evidence="23" key="1">
    <citation type="journal article" date="2015" name="Proc. Natl. Acad. Sci. U.S.A.">
        <title>Networks of energetic and metabolic interactions define dynamics in microbial communities.</title>
        <authorList>
            <person name="Embree M."/>
            <person name="Liu J.K."/>
            <person name="Al-Bassam M.M."/>
            <person name="Zengler K."/>
        </authorList>
    </citation>
    <scope>NUCLEOTIDE SEQUENCE</scope>
</reference>
<evidence type="ECO:0000256" key="18">
    <source>
        <dbReference type="ARBA" id="ARBA00032624"/>
    </source>
</evidence>
<dbReference type="Pfam" id="PF01256">
    <property type="entry name" value="Carb_kinase"/>
    <property type="match status" value="1"/>
</dbReference>
<comment type="catalytic activity">
    <reaction evidence="20">
        <text>(6S)-NADPHX + ADP = AMP + phosphate + NADPH + H(+)</text>
        <dbReference type="Rhea" id="RHEA:32235"/>
        <dbReference type="ChEBI" id="CHEBI:15378"/>
        <dbReference type="ChEBI" id="CHEBI:43474"/>
        <dbReference type="ChEBI" id="CHEBI:57783"/>
        <dbReference type="ChEBI" id="CHEBI:64076"/>
        <dbReference type="ChEBI" id="CHEBI:456215"/>
        <dbReference type="ChEBI" id="CHEBI:456216"/>
        <dbReference type="EC" id="4.2.1.136"/>
    </reaction>
</comment>
<evidence type="ECO:0000256" key="19">
    <source>
        <dbReference type="ARBA" id="ARBA00048238"/>
    </source>
</evidence>
<keyword evidence="16" id="KW-0511">Multifunctional enzyme</keyword>
<dbReference type="AlphaFoldDB" id="A0A0W8FR36"/>
<comment type="catalytic activity">
    <reaction evidence="19">
        <text>(6S)-NADHX + ADP = AMP + phosphate + NADH + H(+)</text>
        <dbReference type="Rhea" id="RHEA:32223"/>
        <dbReference type="ChEBI" id="CHEBI:15378"/>
        <dbReference type="ChEBI" id="CHEBI:43474"/>
        <dbReference type="ChEBI" id="CHEBI:57945"/>
        <dbReference type="ChEBI" id="CHEBI:64074"/>
        <dbReference type="ChEBI" id="CHEBI:456215"/>
        <dbReference type="ChEBI" id="CHEBI:456216"/>
        <dbReference type="EC" id="4.2.1.136"/>
    </reaction>
</comment>
<accession>A0A0W8FR36</accession>
<dbReference type="CDD" id="cd01171">
    <property type="entry name" value="YXKO-related"/>
    <property type="match status" value="1"/>
</dbReference>
<dbReference type="InterPro" id="IPR000631">
    <property type="entry name" value="CARKD"/>
</dbReference>
<comment type="cofactor">
    <cofactor evidence="3">
        <name>K(+)</name>
        <dbReference type="ChEBI" id="CHEBI:29103"/>
    </cofactor>
</comment>
<feature type="domain" description="YjeF N-terminal" evidence="22">
    <location>
        <begin position="9"/>
        <end position="217"/>
    </location>
</feature>
<organism evidence="23">
    <name type="scientific">hydrocarbon metagenome</name>
    <dbReference type="NCBI Taxonomy" id="938273"/>
    <lineage>
        <taxon>unclassified sequences</taxon>
        <taxon>metagenomes</taxon>
        <taxon>ecological metagenomes</taxon>
    </lineage>
</organism>
<dbReference type="PROSITE" id="PS51383">
    <property type="entry name" value="YJEF_C_3"/>
    <property type="match status" value="1"/>
</dbReference>
<evidence type="ECO:0000256" key="17">
    <source>
        <dbReference type="ARBA" id="ARBA00025153"/>
    </source>
</evidence>
<dbReference type="NCBIfam" id="TIGR00196">
    <property type="entry name" value="yjeF_cterm"/>
    <property type="match status" value="1"/>
</dbReference>
<comment type="function">
    <text evidence="17">Bifunctional enzyme that catalyzes the epimerization of the S- and R-forms of NAD(P)HX and the dehydration of the S-form of NAD(P)HX at the expense of ADP, which is converted to AMP. This allows the repair of both epimers of NAD(P)HX, a damaged form of NAD(P)H that is a result of enzymatic or heat-dependent hydration.</text>
</comment>
<evidence type="ECO:0000256" key="4">
    <source>
        <dbReference type="ARBA" id="ARBA00006001"/>
    </source>
</evidence>
<dbReference type="Gene3D" id="3.40.1190.20">
    <property type="match status" value="1"/>
</dbReference>
<dbReference type="InterPro" id="IPR017953">
    <property type="entry name" value="Carbohydrate_kinase_pred_CS"/>
</dbReference>
<keyword evidence="9" id="KW-0547">Nucleotide-binding</keyword>
<dbReference type="PROSITE" id="PS51385">
    <property type="entry name" value="YJEF_N"/>
    <property type="match status" value="1"/>
</dbReference>
<dbReference type="Pfam" id="PF03853">
    <property type="entry name" value="YjeF_N"/>
    <property type="match status" value="1"/>
</dbReference>
<evidence type="ECO:0000259" key="21">
    <source>
        <dbReference type="PROSITE" id="PS51383"/>
    </source>
</evidence>
<evidence type="ECO:0000256" key="5">
    <source>
        <dbReference type="ARBA" id="ARBA00009524"/>
    </source>
</evidence>
<evidence type="ECO:0000256" key="15">
    <source>
        <dbReference type="ARBA" id="ARBA00023239"/>
    </source>
</evidence>
<dbReference type="NCBIfam" id="TIGR00197">
    <property type="entry name" value="yjeF_nterm"/>
    <property type="match status" value="1"/>
</dbReference>
<proteinExistence type="inferred from homology"/>
<dbReference type="EC" id="4.2.1.136" evidence="7"/>
<keyword evidence="14" id="KW-0413">Isomerase</keyword>
<dbReference type="GO" id="GO:0046872">
    <property type="term" value="F:metal ion binding"/>
    <property type="evidence" value="ECO:0007669"/>
    <property type="project" value="UniProtKB-KW"/>
</dbReference>
<evidence type="ECO:0000256" key="3">
    <source>
        <dbReference type="ARBA" id="ARBA00001958"/>
    </source>
</evidence>
<feature type="domain" description="YjeF C-terminal" evidence="21">
    <location>
        <begin position="223"/>
        <end position="506"/>
    </location>
</feature>
<keyword evidence="10" id="KW-0067">ATP-binding</keyword>
<keyword evidence="12" id="KW-0630">Potassium</keyword>
<keyword evidence="11" id="KW-0521">NADP</keyword>
<comment type="caution">
    <text evidence="23">The sequence shown here is derived from an EMBL/GenBank/DDBJ whole genome shotgun (WGS) entry which is preliminary data.</text>
</comment>
<evidence type="ECO:0000256" key="20">
    <source>
        <dbReference type="ARBA" id="ARBA00049209"/>
    </source>
</evidence>
<keyword evidence="15" id="KW-0456">Lyase</keyword>
<dbReference type="GO" id="GO:0052856">
    <property type="term" value="F:NAD(P)HX epimerase activity"/>
    <property type="evidence" value="ECO:0007669"/>
    <property type="project" value="UniProtKB-EC"/>
</dbReference>
<dbReference type="EMBL" id="LNQE01000909">
    <property type="protein sequence ID" value="KUG23397.1"/>
    <property type="molecule type" value="Genomic_DNA"/>
</dbReference>
<dbReference type="PANTHER" id="PTHR12592">
    <property type="entry name" value="ATP-DEPENDENT (S)-NAD(P)H-HYDRATE DEHYDRATASE FAMILY MEMBER"/>
    <property type="match status" value="1"/>
</dbReference>
<keyword evidence="13" id="KW-0520">NAD</keyword>
<evidence type="ECO:0000259" key="22">
    <source>
        <dbReference type="PROSITE" id="PS51385"/>
    </source>
</evidence>
<dbReference type="GO" id="GO:0110051">
    <property type="term" value="P:metabolite repair"/>
    <property type="evidence" value="ECO:0007669"/>
    <property type="project" value="TreeGrafter"/>
</dbReference>
<dbReference type="PROSITE" id="PS01050">
    <property type="entry name" value="YJEF_C_2"/>
    <property type="match status" value="1"/>
</dbReference>
<evidence type="ECO:0000313" key="23">
    <source>
        <dbReference type="EMBL" id="KUG23397.1"/>
    </source>
</evidence>
<evidence type="ECO:0000256" key="8">
    <source>
        <dbReference type="ARBA" id="ARBA00022723"/>
    </source>
</evidence>
<gene>
    <name evidence="23" type="ORF">ASZ90_006839</name>
</gene>
<evidence type="ECO:0000256" key="14">
    <source>
        <dbReference type="ARBA" id="ARBA00023235"/>
    </source>
</evidence>
<dbReference type="InterPro" id="IPR029056">
    <property type="entry name" value="Ribokinase-like"/>
</dbReference>
<evidence type="ECO:0000256" key="9">
    <source>
        <dbReference type="ARBA" id="ARBA00022741"/>
    </source>
</evidence>
<comment type="similarity">
    <text evidence="5">In the C-terminal section; belongs to the NnrD/CARKD family.</text>
</comment>
<evidence type="ECO:0000256" key="10">
    <source>
        <dbReference type="ARBA" id="ARBA00022840"/>
    </source>
</evidence>
<dbReference type="HAMAP" id="MF_01965">
    <property type="entry name" value="NADHX_dehydratase"/>
    <property type="match status" value="1"/>
</dbReference>
<dbReference type="InterPro" id="IPR036652">
    <property type="entry name" value="YjeF_N_dom_sf"/>
</dbReference>
<dbReference type="InterPro" id="IPR030677">
    <property type="entry name" value="Nnr"/>
</dbReference>
<evidence type="ECO:0000256" key="12">
    <source>
        <dbReference type="ARBA" id="ARBA00022958"/>
    </source>
</evidence>
<dbReference type="Gene3D" id="3.40.50.10260">
    <property type="entry name" value="YjeF N-terminal domain"/>
    <property type="match status" value="1"/>
</dbReference>
<comment type="catalytic activity">
    <reaction evidence="1">
        <text>(6R)-NADHX = (6S)-NADHX</text>
        <dbReference type="Rhea" id="RHEA:32215"/>
        <dbReference type="ChEBI" id="CHEBI:64074"/>
        <dbReference type="ChEBI" id="CHEBI:64075"/>
        <dbReference type="EC" id="5.1.99.6"/>
    </reaction>
</comment>
<evidence type="ECO:0000256" key="11">
    <source>
        <dbReference type="ARBA" id="ARBA00022857"/>
    </source>
</evidence>
<dbReference type="SUPFAM" id="SSF53613">
    <property type="entry name" value="Ribokinase-like"/>
    <property type="match status" value="1"/>
</dbReference>
<evidence type="ECO:0000256" key="6">
    <source>
        <dbReference type="ARBA" id="ARBA00012228"/>
    </source>
</evidence>
<dbReference type="EC" id="5.1.99.6" evidence="6"/>
<dbReference type="GO" id="GO:0005524">
    <property type="term" value="F:ATP binding"/>
    <property type="evidence" value="ECO:0007669"/>
    <property type="project" value="UniProtKB-KW"/>
</dbReference>
<evidence type="ECO:0000256" key="2">
    <source>
        <dbReference type="ARBA" id="ARBA00000909"/>
    </source>
</evidence>
<evidence type="ECO:0000256" key="16">
    <source>
        <dbReference type="ARBA" id="ARBA00023268"/>
    </source>
</evidence>
<sequence length="522" mass="55863">MKIASVDEIRFMDRYAIEKFNVAEEILMENAGMAAVRVLENKVGILDKKFVIFCGSGNNGGDGLVIARQLHSGGGRIKVFLLGDVNKYKGAAKTNFLTITKLPVEIIKLENVAAAKKDIAHCDVIVDAIFGTGIDRPVTGLTEEVILLINKSRKRVLSLDISSGINGNTGAIMGAAVKADYTVTFGLPKIGNMLYPGYEFGGELFVSHISFPPLLTEDNKLKIATNDYVTIPRRPAEAYKGSMGDVLFIAGATNYYGAPYFAAMSFLKSGGGYARLAAPRCVVPVIAKRGKEIVYLPQEETQAGSIALKNKKALLDIAAKVDMVVIGPGLSLQEETGELVRELTEKIKVPLLIDGDGLTAVAEKPGILNNRKAATILTPHMGEIARLTGYSAAQINSDKVTFLRETAARLKATIVLKGAHSLVGTPDSNVYVNLSGNPGMATAGSGDVLTGCIAAMYGMRLKSEEAVRKGVFLHGYAGDLAAAKKGTDGITAKDIMEFLPQALKNDRSEIIEVKYYNPPVIF</sequence>
<dbReference type="PANTHER" id="PTHR12592:SF0">
    <property type="entry name" value="ATP-DEPENDENT (S)-NAD(P)H-HYDRATE DEHYDRATASE"/>
    <property type="match status" value="1"/>
</dbReference>
<dbReference type="HAMAP" id="MF_01966">
    <property type="entry name" value="NADHX_epimerase"/>
    <property type="match status" value="1"/>
</dbReference>
<keyword evidence="8" id="KW-0479">Metal-binding</keyword>
<name>A0A0W8FR36_9ZZZZ</name>
<evidence type="ECO:0000256" key="7">
    <source>
        <dbReference type="ARBA" id="ARBA00013129"/>
    </source>
</evidence>
<comment type="catalytic activity">
    <reaction evidence="2">
        <text>(6R)-NADPHX = (6S)-NADPHX</text>
        <dbReference type="Rhea" id="RHEA:32227"/>
        <dbReference type="ChEBI" id="CHEBI:64076"/>
        <dbReference type="ChEBI" id="CHEBI:64077"/>
        <dbReference type="EC" id="5.1.99.6"/>
    </reaction>
</comment>
<evidence type="ECO:0000256" key="13">
    <source>
        <dbReference type="ARBA" id="ARBA00023027"/>
    </source>
</evidence>
<dbReference type="SUPFAM" id="SSF64153">
    <property type="entry name" value="YjeF N-terminal domain-like"/>
    <property type="match status" value="1"/>
</dbReference>
<dbReference type="PIRSF" id="PIRSF017184">
    <property type="entry name" value="Nnr"/>
    <property type="match status" value="1"/>
</dbReference>
<comment type="similarity">
    <text evidence="4">In the N-terminal section; belongs to the NnrE/AIBP family.</text>
</comment>